<gene>
    <name evidence="1" type="ORF">MLD38_039172</name>
</gene>
<sequence>MLLDVERAGVEAKPPAEQLVLLGWEGPGHELTHGEDGDLHEDGGDGEGLSAEGEEGVEEDEEDTGDHPEDPHSEGHYGEGGVVGLGDDHGDLLNGAPIGWFIVHGVLLVSFRRLGMFVGSHGRWFCRQETRATARDRDSKRFSEGKAAVLVAFFI</sequence>
<keyword evidence="2" id="KW-1185">Reference proteome</keyword>
<proteinExistence type="predicted"/>
<reference evidence="2" key="1">
    <citation type="journal article" date="2023" name="Front. Plant Sci.">
        <title>Chromosomal-level genome assembly of Melastoma candidum provides insights into trichome evolution.</title>
        <authorList>
            <person name="Zhong Y."/>
            <person name="Wu W."/>
            <person name="Sun C."/>
            <person name="Zou P."/>
            <person name="Liu Y."/>
            <person name="Dai S."/>
            <person name="Zhou R."/>
        </authorList>
    </citation>
    <scope>NUCLEOTIDE SEQUENCE [LARGE SCALE GENOMIC DNA]</scope>
</reference>
<organism evidence="1 2">
    <name type="scientific">Melastoma candidum</name>
    <dbReference type="NCBI Taxonomy" id="119954"/>
    <lineage>
        <taxon>Eukaryota</taxon>
        <taxon>Viridiplantae</taxon>
        <taxon>Streptophyta</taxon>
        <taxon>Embryophyta</taxon>
        <taxon>Tracheophyta</taxon>
        <taxon>Spermatophyta</taxon>
        <taxon>Magnoliopsida</taxon>
        <taxon>eudicotyledons</taxon>
        <taxon>Gunneridae</taxon>
        <taxon>Pentapetalae</taxon>
        <taxon>rosids</taxon>
        <taxon>malvids</taxon>
        <taxon>Myrtales</taxon>
        <taxon>Melastomataceae</taxon>
        <taxon>Melastomatoideae</taxon>
        <taxon>Melastomateae</taxon>
        <taxon>Melastoma</taxon>
    </lineage>
</organism>
<evidence type="ECO:0000313" key="2">
    <source>
        <dbReference type="Proteomes" id="UP001057402"/>
    </source>
</evidence>
<dbReference type="Proteomes" id="UP001057402">
    <property type="component" value="Chromosome 12"/>
</dbReference>
<evidence type="ECO:0000313" key="1">
    <source>
        <dbReference type="EMBL" id="KAI4303561.1"/>
    </source>
</evidence>
<protein>
    <submittedName>
        <fullName evidence="1">Uncharacterized protein</fullName>
    </submittedName>
</protein>
<comment type="caution">
    <text evidence="1">The sequence shown here is derived from an EMBL/GenBank/DDBJ whole genome shotgun (WGS) entry which is preliminary data.</text>
</comment>
<dbReference type="EMBL" id="CM042891">
    <property type="protein sequence ID" value="KAI4303561.1"/>
    <property type="molecule type" value="Genomic_DNA"/>
</dbReference>
<accession>A0ACB9L2S6</accession>
<name>A0ACB9L2S6_9MYRT</name>